<feature type="domain" description="DUF4143" evidence="2">
    <location>
        <begin position="200"/>
        <end position="345"/>
    </location>
</feature>
<evidence type="ECO:0008006" key="5">
    <source>
        <dbReference type="Google" id="ProtNLM"/>
    </source>
</evidence>
<evidence type="ECO:0000313" key="3">
    <source>
        <dbReference type="EMBL" id="WNY25629.1"/>
    </source>
</evidence>
<feature type="domain" description="AAA" evidence="1">
    <location>
        <begin position="23"/>
        <end position="152"/>
    </location>
</feature>
<dbReference type="GeneID" id="89230287"/>
<dbReference type="Proteomes" id="UP001303587">
    <property type="component" value="Chromosome"/>
</dbReference>
<name>A0AA96V314_9EURY</name>
<dbReference type="EMBL" id="CP131060">
    <property type="protein sequence ID" value="WNY25629.1"/>
    <property type="molecule type" value="Genomic_DNA"/>
</dbReference>
<evidence type="ECO:0000313" key="4">
    <source>
        <dbReference type="Proteomes" id="UP001303587"/>
    </source>
</evidence>
<dbReference type="RefSeq" id="WP_338101990.1">
    <property type="nucleotide sequence ID" value="NZ_CP131060.1"/>
</dbReference>
<proteinExistence type="predicted"/>
<accession>A0AA96V314</accession>
<reference evidence="3 4" key="1">
    <citation type="submission" date="2023-07" db="EMBL/GenBank/DDBJ databases">
        <title>Closed genoem sequence of Methanosarcinaceae archaeon Ac7.</title>
        <authorList>
            <person name="Poehlein A."/>
            <person name="Protasov E."/>
            <person name="Platt K."/>
            <person name="Reeh H."/>
            <person name="Daniel R."/>
            <person name="Brune A."/>
        </authorList>
    </citation>
    <scope>NUCLEOTIDE SEQUENCE [LARGE SCALE GENOMIC DNA]</scope>
    <source>
        <strain evidence="3 4">Ac7</strain>
    </source>
</reference>
<evidence type="ECO:0000259" key="2">
    <source>
        <dbReference type="Pfam" id="PF13635"/>
    </source>
</evidence>
<dbReference type="PANTHER" id="PTHR33295">
    <property type="entry name" value="ATPASE"/>
    <property type="match status" value="1"/>
</dbReference>
<dbReference type="InterPro" id="IPR025420">
    <property type="entry name" value="DUF4143"/>
</dbReference>
<keyword evidence="4" id="KW-1185">Reference proteome</keyword>
<dbReference type="PANTHER" id="PTHR33295:SF20">
    <property type="entry name" value="ATPASE"/>
    <property type="match status" value="1"/>
</dbReference>
<dbReference type="InterPro" id="IPR027417">
    <property type="entry name" value="P-loop_NTPase"/>
</dbReference>
<sequence>MEDELIARNRYQNKIRPFVDKQLIKVLTGQRRVGKSYILKQIAAEIAEKDPDAHILYINKEDMKFDHIKNASDLHDYVLSHTQKNVKNYVFIDEIQEIKEFEKAMRSFLLDPEYDLYCTGSNAAVLSGELATFLSGRYVEIPIYSLSYAEFLTFHKLENTNESLMKYIKYGGLPYLKHLELEDEIVYDYLKGVYNTVIYRDVFMRSEVRNTVFLENLVLFLADNIGQLFSAKKISDYLKSQRTSIVPSQIITYISHLANAYLIHKVKRTDIVGKKIFEIGEKFYFEDLGLRNAIVGYRQEDIGKLIENVVHNHLLYNNYDVKVGQLGQNEIDFVAKKKNETIYVQTCYLLSEQTTIDREFGNLEKIKDNYPKIVVSMDEFSGNTREGIRHIYLRDFLLMEL</sequence>
<dbReference type="InterPro" id="IPR041682">
    <property type="entry name" value="AAA_14"/>
</dbReference>
<evidence type="ECO:0000259" key="1">
    <source>
        <dbReference type="Pfam" id="PF13173"/>
    </source>
</evidence>
<gene>
    <name evidence="3" type="ORF">MsAc7_11810</name>
</gene>
<dbReference type="Pfam" id="PF13173">
    <property type="entry name" value="AAA_14"/>
    <property type="match status" value="1"/>
</dbReference>
<protein>
    <recommendedName>
        <fullName evidence="5">ATP-binding protein</fullName>
    </recommendedName>
</protein>
<dbReference type="AlphaFoldDB" id="A0AA96V314"/>
<dbReference type="SUPFAM" id="SSF52540">
    <property type="entry name" value="P-loop containing nucleoside triphosphate hydrolases"/>
    <property type="match status" value="1"/>
</dbReference>
<dbReference type="Pfam" id="PF13635">
    <property type="entry name" value="DUF4143"/>
    <property type="match status" value="1"/>
</dbReference>
<dbReference type="Gene3D" id="3.40.50.300">
    <property type="entry name" value="P-loop containing nucleotide triphosphate hydrolases"/>
    <property type="match status" value="1"/>
</dbReference>
<organism evidence="3 4">
    <name type="scientific">Methanolapillus millepedarum</name>
    <dbReference type="NCBI Taxonomy" id="3028296"/>
    <lineage>
        <taxon>Archaea</taxon>
        <taxon>Methanobacteriati</taxon>
        <taxon>Methanobacteriota</taxon>
        <taxon>Stenosarchaea group</taxon>
        <taxon>Methanomicrobia</taxon>
        <taxon>Methanosarcinales</taxon>
        <taxon>Methanosarcinaceae</taxon>
        <taxon>Methanolapillus</taxon>
    </lineage>
</organism>